<dbReference type="EC" id="5.2.1.8" evidence="3 9"/>
<dbReference type="Gene3D" id="3.30.70.1050">
    <property type="entry name" value="Trigger factor ribosome-binding domain"/>
    <property type="match status" value="1"/>
</dbReference>
<dbReference type="InterPro" id="IPR005215">
    <property type="entry name" value="Trig_fac"/>
</dbReference>
<dbReference type="Pfam" id="PF00254">
    <property type="entry name" value="FKBP_C"/>
    <property type="match status" value="1"/>
</dbReference>
<evidence type="ECO:0000259" key="12">
    <source>
        <dbReference type="Pfam" id="PF00254"/>
    </source>
</evidence>
<keyword evidence="9" id="KW-0963">Cytoplasm</keyword>
<evidence type="ECO:0000256" key="8">
    <source>
        <dbReference type="ARBA" id="ARBA00029986"/>
    </source>
</evidence>
<dbReference type="Pfam" id="PF05698">
    <property type="entry name" value="Trigger_C"/>
    <property type="match status" value="1"/>
</dbReference>
<dbReference type="SUPFAM" id="SSF109998">
    <property type="entry name" value="Triger factor/SurA peptide-binding domain-like"/>
    <property type="match status" value="1"/>
</dbReference>
<evidence type="ECO:0000256" key="3">
    <source>
        <dbReference type="ARBA" id="ARBA00013194"/>
    </source>
</evidence>
<dbReference type="Pfam" id="PF05697">
    <property type="entry name" value="Trigger_N"/>
    <property type="match status" value="1"/>
</dbReference>
<dbReference type="AlphaFoldDB" id="A0A285NGC9"/>
<evidence type="ECO:0000256" key="9">
    <source>
        <dbReference type="HAMAP-Rule" id="MF_00303"/>
    </source>
</evidence>
<dbReference type="GO" id="GO:0044183">
    <property type="term" value="F:protein folding chaperone"/>
    <property type="evidence" value="ECO:0007669"/>
    <property type="project" value="TreeGrafter"/>
</dbReference>
<dbReference type="GO" id="GO:0043022">
    <property type="term" value="F:ribosome binding"/>
    <property type="evidence" value="ECO:0007669"/>
    <property type="project" value="TreeGrafter"/>
</dbReference>
<dbReference type="InterPro" id="IPR036611">
    <property type="entry name" value="Trigger_fac_ribosome-bd_sf"/>
</dbReference>
<comment type="subcellular location">
    <subcellularLocation>
        <location evidence="9">Cytoplasm</location>
    </subcellularLocation>
    <text evidence="9">About half TF is bound to the ribosome near the polypeptide exit tunnel while the other half is free in the cytoplasm.</text>
</comment>
<dbReference type="GO" id="GO:0003755">
    <property type="term" value="F:peptidyl-prolyl cis-trans isomerase activity"/>
    <property type="evidence" value="ECO:0007669"/>
    <property type="project" value="UniProtKB-UniRule"/>
</dbReference>
<feature type="region of interest" description="Disordered" evidence="11">
    <location>
        <begin position="418"/>
        <end position="457"/>
    </location>
</feature>
<keyword evidence="6 9" id="KW-0143">Chaperone</keyword>
<dbReference type="OrthoDB" id="9767721at2"/>
<keyword evidence="7 9" id="KW-0413">Isomerase</keyword>
<evidence type="ECO:0000256" key="11">
    <source>
        <dbReference type="SAM" id="MobiDB-lite"/>
    </source>
</evidence>
<comment type="similarity">
    <text evidence="2 9">Belongs to the FKBP-type PPIase family. Tig subfamily.</text>
</comment>
<feature type="domain" description="Trigger factor C-terminal" evidence="14">
    <location>
        <begin position="256"/>
        <end position="410"/>
    </location>
</feature>
<accession>A0A285NGC9</accession>
<evidence type="ECO:0000313" key="16">
    <source>
        <dbReference type="Proteomes" id="UP000219036"/>
    </source>
</evidence>
<dbReference type="InterPro" id="IPR046357">
    <property type="entry name" value="PPIase_dom_sf"/>
</dbReference>
<dbReference type="EMBL" id="OBEI01000005">
    <property type="protein sequence ID" value="SNZ08509.1"/>
    <property type="molecule type" value="Genomic_DNA"/>
</dbReference>
<dbReference type="NCBIfam" id="TIGR00115">
    <property type="entry name" value="tig"/>
    <property type="match status" value="1"/>
</dbReference>
<evidence type="ECO:0000259" key="14">
    <source>
        <dbReference type="Pfam" id="PF05698"/>
    </source>
</evidence>
<dbReference type="Gene3D" id="1.10.3120.10">
    <property type="entry name" value="Trigger factor, C-terminal domain"/>
    <property type="match status" value="1"/>
</dbReference>
<keyword evidence="9" id="KW-0132">Cell division</keyword>
<gene>
    <name evidence="9" type="primary">tig</name>
    <name evidence="15" type="ORF">SAMN06265182_1323</name>
</gene>
<dbReference type="InterPro" id="IPR001179">
    <property type="entry name" value="PPIase_FKBP_dom"/>
</dbReference>
<evidence type="ECO:0000256" key="7">
    <source>
        <dbReference type="ARBA" id="ARBA00023235"/>
    </source>
</evidence>
<keyword evidence="9" id="KW-0131">Cell cycle</keyword>
<dbReference type="GO" id="GO:0051301">
    <property type="term" value="P:cell division"/>
    <property type="evidence" value="ECO:0007669"/>
    <property type="project" value="UniProtKB-KW"/>
</dbReference>
<name>A0A285NGC9_9AQUI</name>
<feature type="domain" description="PPIase FKBP-type" evidence="12">
    <location>
        <begin position="155"/>
        <end position="210"/>
    </location>
</feature>
<dbReference type="GO" id="GO:0015031">
    <property type="term" value="P:protein transport"/>
    <property type="evidence" value="ECO:0007669"/>
    <property type="project" value="UniProtKB-UniRule"/>
</dbReference>
<keyword evidence="16" id="KW-1185">Reference proteome</keyword>
<dbReference type="SUPFAM" id="SSF102735">
    <property type="entry name" value="Trigger factor ribosome-binding domain"/>
    <property type="match status" value="1"/>
</dbReference>
<dbReference type="PANTHER" id="PTHR30560">
    <property type="entry name" value="TRIGGER FACTOR CHAPERONE AND PEPTIDYL-PROLYL CIS/TRANS ISOMERASE"/>
    <property type="match status" value="1"/>
</dbReference>
<dbReference type="HAMAP" id="MF_00303">
    <property type="entry name" value="Trigger_factor_Tig"/>
    <property type="match status" value="1"/>
</dbReference>
<dbReference type="GO" id="GO:0005737">
    <property type="term" value="C:cytoplasm"/>
    <property type="evidence" value="ECO:0007669"/>
    <property type="project" value="UniProtKB-SubCell"/>
</dbReference>
<evidence type="ECO:0000256" key="1">
    <source>
        <dbReference type="ARBA" id="ARBA00000971"/>
    </source>
</evidence>
<feature type="domain" description="Trigger factor ribosome-binding bacterial" evidence="13">
    <location>
        <begin position="1"/>
        <end position="143"/>
    </location>
</feature>
<dbReference type="Proteomes" id="UP000219036">
    <property type="component" value="Unassembled WGS sequence"/>
</dbReference>
<evidence type="ECO:0000256" key="2">
    <source>
        <dbReference type="ARBA" id="ARBA00005464"/>
    </source>
</evidence>
<dbReference type="InterPro" id="IPR037041">
    <property type="entry name" value="Trigger_fac_C_sf"/>
</dbReference>
<keyword evidence="10" id="KW-0175">Coiled coil</keyword>
<dbReference type="GO" id="GO:0051083">
    <property type="term" value="P:'de novo' cotranslational protein folding"/>
    <property type="evidence" value="ECO:0007669"/>
    <property type="project" value="TreeGrafter"/>
</dbReference>
<protein>
    <recommendedName>
        <fullName evidence="4 9">Trigger factor</fullName>
        <shortName evidence="9">TF</shortName>
        <ecNumber evidence="3 9">5.2.1.8</ecNumber>
    </recommendedName>
    <alternativeName>
        <fullName evidence="8 9">PPIase</fullName>
    </alternativeName>
</protein>
<dbReference type="InterPro" id="IPR008881">
    <property type="entry name" value="Trigger_fac_ribosome-bd_bac"/>
</dbReference>
<evidence type="ECO:0000256" key="5">
    <source>
        <dbReference type="ARBA" id="ARBA00023110"/>
    </source>
</evidence>
<reference evidence="16" key="1">
    <citation type="submission" date="2017-09" db="EMBL/GenBank/DDBJ databases">
        <authorList>
            <person name="Varghese N."/>
            <person name="Submissions S."/>
        </authorList>
    </citation>
    <scope>NUCLEOTIDE SEQUENCE [LARGE SCALE GENOMIC DNA]</scope>
    <source>
        <strain evidence="16">DSM 15103</strain>
    </source>
</reference>
<dbReference type="PIRSF" id="PIRSF003095">
    <property type="entry name" value="Trigger_factor"/>
    <property type="match status" value="1"/>
</dbReference>
<evidence type="ECO:0000256" key="4">
    <source>
        <dbReference type="ARBA" id="ARBA00016902"/>
    </source>
</evidence>
<dbReference type="PANTHER" id="PTHR30560:SF3">
    <property type="entry name" value="TRIGGER FACTOR-LIKE PROTEIN TIG, CHLOROPLASTIC"/>
    <property type="match status" value="1"/>
</dbReference>
<evidence type="ECO:0000256" key="10">
    <source>
        <dbReference type="SAM" id="Coils"/>
    </source>
</evidence>
<comment type="function">
    <text evidence="9">Involved in protein export. Acts as a chaperone by maintaining the newly synthesized protein in an open conformation. Functions as a peptidyl-prolyl cis-trans isomerase.</text>
</comment>
<dbReference type="RefSeq" id="WP_097000492.1">
    <property type="nucleotide sequence ID" value="NZ_OBEI01000005.1"/>
</dbReference>
<feature type="coiled-coil region" evidence="10">
    <location>
        <begin position="249"/>
        <end position="321"/>
    </location>
</feature>
<evidence type="ECO:0000259" key="13">
    <source>
        <dbReference type="Pfam" id="PF05697"/>
    </source>
</evidence>
<comment type="catalytic activity">
    <reaction evidence="1 9">
        <text>[protein]-peptidylproline (omega=180) = [protein]-peptidylproline (omega=0)</text>
        <dbReference type="Rhea" id="RHEA:16237"/>
        <dbReference type="Rhea" id="RHEA-COMP:10747"/>
        <dbReference type="Rhea" id="RHEA-COMP:10748"/>
        <dbReference type="ChEBI" id="CHEBI:83833"/>
        <dbReference type="ChEBI" id="CHEBI:83834"/>
        <dbReference type="EC" id="5.2.1.8"/>
    </reaction>
</comment>
<sequence>MSVTVEEKGLVRTLTIEEQGEEIKKLVDSVIKEIQKNVNIPGFRKGHVPPAVIKARYKSAVKEEVARKFIGEKLQKILEENELQPVSTDITFGDIELEGDKLKFKVAFEVAPEFELKPYEGLEIETIKHEITEEDIQNYIDRLLDENAEWEPADKKIEEGDMIKIHYHIKADSGEEEEDEFEVVVGTGQLRPEIEEQIKGKKAGDEVTVENVSLYNEKGEEFGKATVNVKILEVKKKKLPKFDDEFVKKVGLGENVEEAKEKIKEKIENQIKIAKEQELNQKILDKLAEQYDFEVPTSLVKAELEALVQDYARQLESYGIKPNQEMLAAAAQGLEDTAVKNVRLMFVINKIAEKEGIEVSEEEINKEIEEIAKAYNTTPEQMRKYLEEQGLINNIVYTLLRKKVLDLLKEKANIIEMTKEEYEEKTKKEEKKEEVQEEAKEEKAETEEKKEEVDEQK</sequence>
<comment type="domain">
    <text evidence="9">Consists of 3 domains; the N-terminus binds the ribosome, the middle domain has PPIase activity, while the C-terminus has intrinsic chaperone activity on its own.</text>
</comment>
<proteinExistence type="inferred from homology"/>
<dbReference type="InterPro" id="IPR027304">
    <property type="entry name" value="Trigger_fact/SurA_dom_sf"/>
</dbReference>
<dbReference type="Gene3D" id="3.10.50.40">
    <property type="match status" value="1"/>
</dbReference>
<dbReference type="GO" id="GO:0043335">
    <property type="term" value="P:protein unfolding"/>
    <property type="evidence" value="ECO:0007669"/>
    <property type="project" value="TreeGrafter"/>
</dbReference>
<evidence type="ECO:0000256" key="6">
    <source>
        <dbReference type="ARBA" id="ARBA00023186"/>
    </source>
</evidence>
<organism evidence="15 16">
    <name type="scientific">Persephonella hydrogeniphila</name>
    <dbReference type="NCBI Taxonomy" id="198703"/>
    <lineage>
        <taxon>Bacteria</taxon>
        <taxon>Pseudomonadati</taxon>
        <taxon>Aquificota</taxon>
        <taxon>Aquificia</taxon>
        <taxon>Aquificales</taxon>
        <taxon>Hydrogenothermaceae</taxon>
        <taxon>Persephonella</taxon>
    </lineage>
</organism>
<evidence type="ECO:0000313" key="15">
    <source>
        <dbReference type="EMBL" id="SNZ08509.1"/>
    </source>
</evidence>
<dbReference type="InterPro" id="IPR008880">
    <property type="entry name" value="Trigger_fac_C"/>
</dbReference>
<dbReference type="SUPFAM" id="SSF54534">
    <property type="entry name" value="FKBP-like"/>
    <property type="match status" value="1"/>
</dbReference>
<keyword evidence="5 9" id="KW-0697">Rotamase</keyword>